<evidence type="ECO:0000256" key="2">
    <source>
        <dbReference type="ARBA" id="ARBA00022630"/>
    </source>
</evidence>
<feature type="binding site" evidence="5">
    <location>
        <begin position="141"/>
        <end position="143"/>
    </location>
    <ligand>
        <name>FAD</name>
        <dbReference type="ChEBI" id="CHEBI:57692"/>
    </ligand>
</feature>
<reference evidence="9 10" key="1">
    <citation type="submission" date="2017-01" db="EMBL/GenBank/DDBJ databases">
        <authorList>
            <person name="Mah S.A."/>
            <person name="Swanson W.J."/>
            <person name="Moy G.W."/>
            <person name="Vacquier V.D."/>
        </authorList>
    </citation>
    <scope>NUCLEOTIDE SEQUENCE [LARGE SCALE GENOMIC DNA]</scope>
    <source>
        <strain evidence="9 10">DSM 29590</strain>
    </source>
</reference>
<dbReference type="GO" id="GO:0050660">
    <property type="term" value="F:flavin adenine dinucleotide binding"/>
    <property type="evidence" value="ECO:0007669"/>
    <property type="project" value="TreeGrafter"/>
</dbReference>
<feature type="domain" description="Pyridine nucleotide-disulphide oxidoreductase dimerisation" evidence="7">
    <location>
        <begin position="350"/>
        <end position="456"/>
    </location>
</feature>
<evidence type="ECO:0000259" key="8">
    <source>
        <dbReference type="Pfam" id="PF07992"/>
    </source>
</evidence>
<dbReference type="InterPro" id="IPR023753">
    <property type="entry name" value="FAD/NAD-binding_dom"/>
</dbReference>
<sequence>MSTYDVDVAILGAGTAGMAAYRAAAKHTDSIALLDGGPLGTTCARVGCMPSKLLIAAANKAHAAQDTARFGIHLDPPHIDGAAVMQRVRDERDRFVGFVLDAVDDFPDRHVIREHAVFEDDHTLRLTSGRKLTARAIVIATGSHPMIAGPIKGAGDRLYTNDGIFDWQDLPESAAVFGAGIIGLELGQALHRLGVRTRLFGRNHAVGPISDPEVRARAGEIFEAEFSAHWHADSEVTQDGDGVIVRWSDASDEDAPWHEERFDCVVAATGRAPNVAKLGLDQTSLPLDQNGVPIFDRLSMRIGDSHIFMAGDCGDDLPLLHEASDEGTMAGENAALLPASYRKQRRTPLSIVFSDPQIALIGATHAELTESACNFAVGSVEFEDQGRSRTMGLGGGLLRIYAELDTGRVLGAEMAGPDAEHIGHLLAWAIEENATVDRMLSYPFYHPTLEEGLRTALRNTAAALSMGPKPPLRSIDCGPGA</sequence>
<gene>
    <name evidence="9" type="ORF">SAMN05421666_0433</name>
</gene>
<dbReference type="PANTHER" id="PTHR43014">
    <property type="entry name" value="MERCURIC REDUCTASE"/>
    <property type="match status" value="1"/>
</dbReference>
<evidence type="ECO:0000256" key="5">
    <source>
        <dbReference type="PIRSR" id="PIRSR000350-3"/>
    </source>
</evidence>
<feature type="disulfide bond" description="Redox-active" evidence="6">
    <location>
        <begin position="43"/>
        <end position="48"/>
    </location>
</feature>
<keyword evidence="10" id="KW-1185">Reference proteome</keyword>
<feature type="binding site" evidence="5">
    <location>
        <position position="270"/>
    </location>
    <ligand>
        <name>NAD(+)</name>
        <dbReference type="ChEBI" id="CHEBI:57540"/>
    </ligand>
</feature>
<dbReference type="SUPFAM" id="SSF51905">
    <property type="entry name" value="FAD/NAD(P)-binding domain"/>
    <property type="match status" value="1"/>
</dbReference>
<dbReference type="OrthoDB" id="9776382at2"/>
<comment type="cofactor">
    <cofactor evidence="5">
        <name>FAD</name>
        <dbReference type="ChEBI" id="CHEBI:57692"/>
    </cofactor>
    <text evidence="5">Binds 1 FAD per subunit.</text>
</comment>
<dbReference type="InterPro" id="IPR016156">
    <property type="entry name" value="FAD/NAD-linked_Rdtase_dimer_sf"/>
</dbReference>
<feature type="binding site" evidence="5">
    <location>
        <position position="312"/>
    </location>
    <ligand>
        <name>FAD</name>
        <dbReference type="ChEBI" id="CHEBI:57692"/>
    </ligand>
</feature>
<organism evidence="9 10">
    <name type="scientific">Roseovarius nanhaiticus</name>
    <dbReference type="NCBI Taxonomy" id="573024"/>
    <lineage>
        <taxon>Bacteria</taxon>
        <taxon>Pseudomonadati</taxon>
        <taxon>Pseudomonadota</taxon>
        <taxon>Alphaproteobacteria</taxon>
        <taxon>Rhodobacterales</taxon>
        <taxon>Roseobacteraceae</taxon>
        <taxon>Roseovarius</taxon>
    </lineage>
</organism>
<comment type="similarity">
    <text evidence="1">Belongs to the class-I pyridine nucleotide-disulfide oxidoreductase family.</text>
</comment>
<feature type="active site" description="Proton acceptor" evidence="4">
    <location>
        <position position="446"/>
    </location>
</feature>
<feature type="binding site" evidence="5">
    <location>
        <position position="52"/>
    </location>
    <ligand>
        <name>FAD</name>
        <dbReference type="ChEBI" id="CHEBI:57692"/>
    </ligand>
</feature>
<dbReference type="InterPro" id="IPR001100">
    <property type="entry name" value="Pyr_nuc-diS_OxRdtase"/>
</dbReference>
<dbReference type="SUPFAM" id="SSF55424">
    <property type="entry name" value="FAD/NAD-linked reductases, dimerisation (C-terminal) domain"/>
    <property type="match status" value="1"/>
</dbReference>
<evidence type="ECO:0000256" key="4">
    <source>
        <dbReference type="PIRSR" id="PIRSR000350-2"/>
    </source>
</evidence>
<dbReference type="EMBL" id="FTNV01000001">
    <property type="protein sequence ID" value="SIR90189.1"/>
    <property type="molecule type" value="Genomic_DNA"/>
</dbReference>
<dbReference type="InterPro" id="IPR004099">
    <property type="entry name" value="Pyr_nucl-diS_OxRdtase_dimer"/>
</dbReference>
<proteinExistence type="inferred from homology"/>
<keyword evidence="3 5" id="KW-0274">FAD</keyword>
<dbReference type="STRING" id="573024.SAMN05216208_1702"/>
<keyword evidence="5" id="KW-0520">NAD</keyword>
<dbReference type="GO" id="GO:0003955">
    <property type="term" value="F:NAD(P)H dehydrogenase (quinone) activity"/>
    <property type="evidence" value="ECO:0007669"/>
    <property type="project" value="TreeGrafter"/>
</dbReference>
<dbReference type="Gene3D" id="3.50.50.60">
    <property type="entry name" value="FAD/NAD(P)-binding domain"/>
    <property type="match status" value="3"/>
</dbReference>
<accession>A0A1N7EQ81</accession>
<evidence type="ECO:0000256" key="6">
    <source>
        <dbReference type="PIRSR" id="PIRSR000350-4"/>
    </source>
</evidence>
<dbReference type="Pfam" id="PF02852">
    <property type="entry name" value="Pyr_redox_dim"/>
    <property type="match status" value="1"/>
</dbReference>
<feature type="domain" description="FAD/NAD(P)-binding" evidence="8">
    <location>
        <begin position="7"/>
        <end position="327"/>
    </location>
</feature>
<evidence type="ECO:0000313" key="9">
    <source>
        <dbReference type="EMBL" id="SIR90189.1"/>
    </source>
</evidence>
<dbReference type="NCBIfam" id="NF004939">
    <property type="entry name" value="PRK06292.1-1"/>
    <property type="match status" value="1"/>
</dbReference>
<dbReference type="InterPro" id="IPR036324">
    <property type="entry name" value="Mn/Fe_SOD_N_sf"/>
</dbReference>
<dbReference type="PIRSF" id="PIRSF000350">
    <property type="entry name" value="Mercury_reductase_MerA"/>
    <property type="match status" value="1"/>
</dbReference>
<dbReference type="RefSeq" id="WP_076530590.1">
    <property type="nucleotide sequence ID" value="NZ_FOAC01000001.1"/>
</dbReference>
<evidence type="ECO:0000256" key="3">
    <source>
        <dbReference type="ARBA" id="ARBA00022827"/>
    </source>
</evidence>
<dbReference type="Pfam" id="PF07992">
    <property type="entry name" value="Pyr_redox_2"/>
    <property type="match status" value="1"/>
</dbReference>
<evidence type="ECO:0000259" key="7">
    <source>
        <dbReference type="Pfam" id="PF02852"/>
    </source>
</evidence>
<keyword evidence="5" id="KW-0547">Nucleotide-binding</keyword>
<dbReference type="InterPro" id="IPR036188">
    <property type="entry name" value="FAD/NAD-bd_sf"/>
</dbReference>
<name>A0A1N7EQ81_9RHOB</name>
<dbReference type="AlphaFoldDB" id="A0A1N7EQ81"/>
<dbReference type="Gene3D" id="1.10.287.990">
    <property type="entry name" value="Fe,Mn superoxide dismutase (SOD) domain"/>
    <property type="match status" value="1"/>
</dbReference>
<protein>
    <submittedName>
        <fullName evidence="9">Dihydrolipoamide dehydrogenase</fullName>
    </submittedName>
</protein>
<dbReference type="Proteomes" id="UP000186019">
    <property type="component" value="Unassembled WGS sequence"/>
</dbReference>
<dbReference type="Gene3D" id="3.30.390.30">
    <property type="match status" value="1"/>
</dbReference>
<evidence type="ECO:0000256" key="1">
    <source>
        <dbReference type="ARBA" id="ARBA00007532"/>
    </source>
</evidence>
<dbReference type="PANTHER" id="PTHR43014:SF4">
    <property type="entry name" value="PYRIDINE NUCLEOTIDE-DISULFIDE OXIDOREDUCTASE RCLA-RELATED"/>
    <property type="match status" value="1"/>
</dbReference>
<dbReference type="PRINTS" id="PR00411">
    <property type="entry name" value="PNDRDTASEI"/>
</dbReference>
<dbReference type="PRINTS" id="PR00368">
    <property type="entry name" value="FADPNR"/>
</dbReference>
<evidence type="ECO:0000313" key="10">
    <source>
        <dbReference type="Proteomes" id="UP000186019"/>
    </source>
</evidence>
<feature type="binding site" evidence="5">
    <location>
        <begin position="178"/>
        <end position="185"/>
    </location>
    <ligand>
        <name>NAD(+)</name>
        <dbReference type="ChEBI" id="CHEBI:57540"/>
    </ligand>
</feature>
<keyword evidence="2" id="KW-0285">Flavoprotein</keyword>